<feature type="binding site" evidence="14">
    <location>
        <position position="65"/>
    </location>
    <ligand>
        <name>ATP</name>
        <dbReference type="ChEBI" id="CHEBI:30616"/>
    </ligand>
</feature>
<dbReference type="Pfam" id="PF01300">
    <property type="entry name" value="Sua5_yciO_yrdC"/>
    <property type="match status" value="1"/>
</dbReference>
<dbReference type="GO" id="GO:0005524">
    <property type="term" value="F:ATP binding"/>
    <property type="evidence" value="ECO:0007669"/>
    <property type="project" value="UniProtKB-UniRule"/>
</dbReference>
<dbReference type="Gene3D" id="3.90.870.10">
    <property type="entry name" value="DHBP synthase"/>
    <property type="match status" value="1"/>
</dbReference>
<evidence type="ECO:0000256" key="12">
    <source>
        <dbReference type="ARBA" id="ARBA00048366"/>
    </source>
</evidence>
<evidence type="ECO:0000256" key="11">
    <source>
        <dbReference type="ARBA" id="ARBA00029774"/>
    </source>
</evidence>
<dbReference type="RefSeq" id="WP_342748952.1">
    <property type="nucleotide sequence ID" value="NZ_OBEK01000001.1"/>
</dbReference>
<dbReference type="GO" id="GO:0008033">
    <property type="term" value="P:tRNA processing"/>
    <property type="evidence" value="ECO:0007669"/>
    <property type="project" value="UniProtKB-KW"/>
</dbReference>
<protein>
    <recommendedName>
        <fullName evidence="4 13">Threonylcarbamoyl-AMP synthase</fullName>
        <shortName evidence="13">TC-AMP synthase</shortName>
        <ecNumber evidence="3 13">2.7.7.87</ecNumber>
    </recommendedName>
    <alternativeName>
        <fullName evidence="11 13">L-threonylcarbamoyladenylate synthase</fullName>
    </alternativeName>
</protein>
<evidence type="ECO:0000256" key="13">
    <source>
        <dbReference type="PIRNR" id="PIRNR004930"/>
    </source>
</evidence>
<comment type="catalytic activity">
    <reaction evidence="12 13">
        <text>L-threonine + hydrogencarbonate + ATP = L-threonylcarbamoyladenylate + diphosphate + H2O</text>
        <dbReference type="Rhea" id="RHEA:36407"/>
        <dbReference type="ChEBI" id="CHEBI:15377"/>
        <dbReference type="ChEBI" id="CHEBI:17544"/>
        <dbReference type="ChEBI" id="CHEBI:30616"/>
        <dbReference type="ChEBI" id="CHEBI:33019"/>
        <dbReference type="ChEBI" id="CHEBI:57926"/>
        <dbReference type="ChEBI" id="CHEBI:73682"/>
        <dbReference type="EC" id="2.7.7.87"/>
    </reaction>
</comment>
<feature type="binding site" evidence="14">
    <location>
        <position position="144"/>
    </location>
    <ligand>
        <name>ATP</name>
        <dbReference type="ChEBI" id="CHEBI:30616"/>
    </ligand>
</feature>
<sequence length="339" mass="36080">MMETKHWTVSEQSLNKQAMSEAAVLLKQGEAVAFPTETVYGLGADATNEKAVRKIFEAKGRPSDNPLIVHVANTNQLEDLVEEVPDVAHKLLEAFSPGPLTLILKSKGTVAPNVSAGLDSIGIRIPSHPVGLRLLEEAAIPIAAPSANISGRPSPTRAEHVVHDLDGRIAGIMDGGPTGIGLESTVLDCTEAVPVILRPGGVTAEAIQRVIGTVMIDPGLAGEQKEKPKAPGMKYTHYAPEAPLYLVKENMQQQADKLAEAGEKVGIIATEELAATLDSERIQICGTRKNLATVAEHLYDALRHFKKSDVSVILCESFSKQDVGAAIMNRLEKAATGVM</sequence>
<feature type="binding site" evidence="14">
    <location>
        <position position="146"/>
    </location>
    <ligand>
        <name>ATP</name>
        <dbReference type="ChEBI" id="CHEBI:30616"/>
    </ligand>
</feature>
<feature type="binding site" evidence="14">
    <location>
        <position position="184"/>
    </location>
    <ligand>
        <name>L-threonine</name>
        <dbReference type="ChEBI" id="CHEBI:57926"/>
    </ligand>
</feature>
<dbReference type="InterPro" id="IPR038385">
    <property type="entry name" value="Sua5/YwlC_C"/>
</dbReference>
<keyword evidence="7 13" id="KW-0819">tRNA processing</keyword>
<dbReference type="InterPro" id="IPR017945">
    <property type="entry name" value="DHBP_synth_RibB-like_a/b_dom"/>
</dbReference>
<dbReference type="PROSITE" id="PS51163">
    <property type="entry name" value="YRDC"/>
    <property type="match status" value="1"/>
</dbReference>
<feature type="binding site" evidence="14">
    <location>
        <position position="154"/>
    </location>
    <ligand>
        <name>ATP</name>
        <dbReference type="ChEBI" id="CHEBI:30616"/>
    </ligand>
</feature>
<feature type="binding site" evidence="14">
    <location>
        <position position="238"/>
    </location>
    <ligand>
        <name>ATP</name>
        <dbReference type="ChEBI" id="CHEBI:30616"/>
    </ligand>
</feature>
<dbReference type="GO" id="GO:0005737">
    <property type="term" value="C:cytoplasm"/>
    <property type="evidence" value="ECO:0007669"/>
    <property type="project" value="UniProtKB-SubCell"/>
</dbReference>
<keyword evidence="6 13" id="KW-0808">Transferase</keyword>
<evidence type="ECO:0000256" key="8">
    <source>
        <dbReference type="ARBA" id="ARBA00022695"/>
    </source>
</evidence>
<keyword evidence="17" id="KW-1185">Reference proteome</keyword>
<evidence type="ECO:0000256" key="3">
    <source>
        <dbReference type="ARBA" id="ARBA00012584"/>
    </source>
</evidence>
<comment type="subcellular location">
    <subcellularLocation>
        <location evidence="1 13">Cytoplasm</location>
    </subcellularLocation>
</comment>
<keyword evidence="10 13" id="KW-0067">ATP-binding</keyword>
<evidence type="ECO:0000256" key="10">
    <source>
        <dbReference type="ARBA" id="ARBA00022840"/>
    </source>
</evidence>
<evidence type="ECO:0000313" key="17">
    <source>
        <dbReference type="Proteomes" id="UP000219356"/>
    </source>
</evidence>
<feature type="binding site" evidence="14">
    <location>
        <position position="198"/>
    </location>
    <ligand>
        <name>ATP</name>
        <dbReference type="ChEBI" id="CHEBI:30616"/>
    </ligand>
</feature>
<keyword evidence="9 13" id="KW-0547">Nucleotide-binding</keyword>
<evidence type="ECO:0000256" key="4">
    <source>
        <dbReference type="ARBA" id="ARBA00015492"/>
    </source>
</evidence>
<feature type="binding site" evidence="14">
    <location>
        <position position="124"/>
    </location>
    <ligand>
        <name>L-threonine</name>
        <dbReference type="ChEBI" id="CHEBI:57926"/>
    </ligand>
</feature>
<feature type="binding site" evidence="14">
    <location>
        <position position="38"/>
    </location>
    <ligand>
        <name>L-threonine</name>
        <dbReference type="ChEBI" id="CHEBI:57926"/>
    </ligand>
</feature>
<reference evidence="17" key="1">
    <citation type="submission" date="2017-09" db="EMBL/GenBank/DDBJ databases">
        <authorList>
            <person name="Varghese N."/>
            <person name="Submissions S."/>
        </authorList>
    </citation>
    <scope>NUCLEOTIDE SEQUENCE [LARGE SCALE GENOMIC DNA]</scope>
    <source>
        <strain evidence="17">CGMCC 1.8913</strain>
    </source>
</reference>
<dbReference type="PANTHER" id="PTHR17490">
    <property type="entry name" value="SUA5"/>
    <property type="match status" value="1"/>
</dbReference>
<dbReference type="NCBIfam" id="TIGR00057">
    <property type="entry name" value="L-threonylcarbamoyladenylate synthase"/>
    <property type="match status" value="1"/>
</dbReference>
<dbReference type="GO" id="GO:0000049">
    <property type="term" value="F:tRNA binding"/>
    <property type="evidence" value="ECO:0007669"/>
    <property type="project" value="TreeGrafter"/>
</dbReference>
<comment type="function">
    <text evidence="13">Required for the formation of a threonylcarbamoyl group on adenosine at position 37 (t(6)A37) in tRNAs that read codons beginning with adenine.</text>
</comment>
<dbReference type="PIRSF" id="PIRSF004930">
    <property type="entry name" value="Tln_factor_SUA5"/>
    <property type="match status" value="1"/>
</dbReference>
<dbReference type="EC" id="2.7.7.87" evidence="3 13"/>
<evidence type="ECO:0000256" key="9">
    <source>
        <dbReference type="ARBA" id="ARBA00022741"/>
    </source>
</evidence>
<dbReference type="GO" id="GO:0003725">
    <property type="term" value="F:double-stranded RNA binding"/>
    <property type="evidence" value="ECO:0007669"/>
    <property type="project" value="UniProtKB-UniRule"/>
</dbReference>
<evidence type="ECO:0000256" key="5">
    <source>
        <dbReference type="ARBA" id="ARBA00022490"/>
    </source>
</evidence>
<feature type="binding site" evidence="14">
    <location>
        <position position="61"/>
    </location>
    <ligand>
        <name>ATP</name>
        <dbReference type="ChEBI" id="CHEBI:30616"/>
    </ligand>
</feature>
<evidence type="ECO:0000256" key="2">
    <source>
        <dbReference type="ARBA" id="ARBA00007663"/>
    </source>
</evidence>
<evidence type="ECO:0000256" key="6">
    <source>
        <dbReference type="ARBA" id="ARBA00022679"/>
    </source>
</evidence>
<feature type="binding site" evidence="14">
    <location>
        <position position="70"/>
    </location>
    <ligand>
        <name>L-threonine</name>
        <dbReference type="ChEBI" id="CHEBI:57926"/>
    </ligand>
</feature>
<organism evidence="16 17">
    <name type="scientific">Terribacillus aidingensis</name>
    <dbReference type="NCBI Taxonomy" id="586416"/>
    <lineage>
        <taxon>Bacteria</taxon>
        <taxon>Bacillati</taxon>
        <taxon>Bacillota</taxon>
        <taxon>Bacilli</taxon>
        <taxon>Bacillales</taxon>
        <taxon>Bacillaceae</taxon>
        <taxon>Terribacillus</taxon>
    </lineage>
</organism>
<dbReference type="InterPro" id="IPR050156">
    <property type="entry name" value="TC-AMP_synthase_SUA5"/>
</dbReference>
<name>A0A285N4T8_9BACI</name>
<dbReference type="Gene3D" id="3.40.50.11030">
    <property type="entry name" value="Threonylcarbamoyl-AMP synthase, C-terminal domain"/>
    <property type="match status" value="1"/>
</dbReference>
<evidence type="ECO:0000313" key="16">
    <source>
        <dbReference type="EMBL" id="SNZ04462.1"/>
    </source>
</evidence>
<evidence type="ECO:0000259" key="15">
    <source>
        <dbReference type="PROSITE" id="PS51163"/>
    </source>
</evidence>
<keyword evidence="5 13" id="KW-0963">Cytoplasm</keyword>
<dbReference type="EMBL" id="OBEK01000001">
    <property type="protein sequence ID" value="SNZ04462.1"/>
    <property type="molecule type" value="Genomic_DNA"/>
</dbReference>
<dbReference type="Pfam" id="PF03481">
    <property type="entry name" value="Sua5_C"/>
    <property type="match status" value="1"/>
</dbReference>
<dbReference type="GO" id="GO:0006450">
    <property type="term" value="P:regulation of translational fidelity"/>
    <property type="evidence" value="ECO:0007669"/>
    <property type="project" value="TreeGrafter"/>
</dbReference>
<dbReference type="Proteomes" id="UP000219356">
    <property type="component" value="Unassembled WGS sequence"/>
</dbReference>
<dbReference type="InterPro" id="IPR010923">
    <property type="entry name" value="T(6)A37_SUA5"/>
</dbReference>
<dbReference type="FunFam" id="3.90.870.10:FF:000008">
    <property type="entry name" value="Threonylcarbamoyl-AMP synthase"/>
    <property type="match status" value="1"/>
</dbReference>
<evidence type="ECO:0000256" key="7">
    <source>
        <dbReference type="ARBA" id="ARBA00022694"/>
    </source>
</evidence>
<proteinExistence type="inferred from homology"/>
<dbReference type="InterPro" id="IPR006070">
    <property type="entry name" value="Sua5-like_dom"/>
</dbReference>
<evidence type="ECO:0000256" key="14">
    <source>
        <dbReference type="PIRSR" id="PIRSR004930-1"/>
    </source>
</evidence>
<dbReference type="PANTHER" id="PTHR17490:SF16">
    <property type="entry name" value="THREONYLCARBAMOYL-AMP SYNTHASE"/>
    <property type="match status" value="1"/>
</dbReference>
<comment type="similarity">
    <text evidence="2 13">Belongs to the SUA5 family.</text>
</comment>
<evidence type="ECO:0000256" key="1">
    <source>
        <dbReference type="ARBA" id="ARBA00004496"/>
    </source>
</evidence>
<accession>A0A285N4T8</accession>
<feature type="domain" description="YrdC-like" evidence="15">
    <location>
        <begin position="16"/>
        <end position="202"/>
    </location>
</feature>
<dbReference type="GO" id="GO:0061710">
    <property type="term" value="F:L-threonylcarbamoyladenylate synthase"/>
    <property type="evidence" value="ECO:0007669"/>
    <property type="project" value="UniProtKB-EC"/>
</dbReference>
<keyword evidence="8 13" id="KW-0548">Nucleotidyltransferase</keyword>
<gene>
    <name evidence="16" type="ORF">SAMN05421503_0656</name>
</gene>
<dbReference type="AlphaFoldDB" id="A0A285N4T8"/>
<dbReference type="STRING" id="586416.GZ22_15230"/>
<dbReference type="SUPFAM" id="SSF55821">
    <property type="entry name" value="YrdC/RibB"/>
    <property type="match status" value="1"/>
</dbReference>
<dbReference type="FunFam" id="3.40.50.11030:FF:000001">
    <property type="entry name" value="Threonylcarbamoyl-AMP synthase"/>
    <property type="match status" value="1"/>
</dbReference>
<dbReference type="InterPro" id="IPR005145">
    <property type="entry name" value="Sua5_C"/>
</dbReference>